<evidence type="ECO:0000313" key="1">
    <source>
        <dbReference type="EMBL" id="HDS10721.1"/>
    </source>
</evidence>
<dbReference type="EMBL" id="DSDY01000121">
    <property type="protein sequence ID" value="HDS10721.1"/>
    <property type="molecule type" value="Genomic_DNA"/>
</dbReference>
<reference evidence="1" key="1">
    <citation type="journal article" date="2020" name="mSystems">
        <title>Genome- and Community-Level Interaction Insights into Carbon Utilization and Element Cycling Functions of Hydrothermarchaeota in Hydrothermal Sediment.</title>
        <authorList>
            <person name="Zhou Z."/>
            <person name="Liu Y."/>
            <person name="Xu W."/>
            <person name="Pan J."/>
            <person name="Luo Z.H."/>
            <person name="Li M."/>
        </authorList>
    </citation>
    <scope>NUCLEOTIDE SEQUENCE [LARGE SCALE GENOMIC DNA]</scope>
    <source>
        <strain evidence="1">SpSt-123</strain>
    </source>
</reference>
<name>A0A7C1E9X3_9CREN</name>
<dbReference type="AlphaFoldDB" id="A0A7C1E9X3"/>
<proteinExistence type="predicted"/>
<gene>
    <name evidence="1" type="ORF">ENO04_03795</name>
</gene>
<sequence length="89" mass="10548">MDKDIMFLSSFLSRNTDFHRNVSRWINYLCDCGLSLNCFEKAYFRFRSYQLKDLTNAYLAFKKIERKIVDAPLLLKTKNIGPKVIIAYL</sequence>
<accession>A0A7C1E9X3</accession>
<protein>
    <submittedName>
        <fullName evidence="1">Uncharacterized protein</fullName>
    </submittedName>
</protein>
<comment type="caution">
    <text evidence="1">The sequence shown here is derived from an EMBL/GenBank/DDBJ whole genome shotgun (WGS) entry which is preliminary data.</text>
</comment>
<organism evidence="1">
    <name type="scientific">Fervidicoccus fontis</name>
    <dbReference type="NCBI Taxonomy" id="683846"/>
    <lineage>
        <taxon>Archaea</taxon>
        <taxon>Thermoproteota</taxon>
        <taxon>Thermoprotei</taxon>
        <taxon>Fervidicoccales</taxon>
        <taxon>Fervidicoccaceae</taxon>
        <taxon>Fervidicoccus</taxon>
    </lineage>
</organism>